<feature type="region of interest" description="Disordered" evidence="6">
    <location>
        <begin position="871"/>
        <end position="899"/>
    </location>
</feature>
<dbReference type="FunFam" id="3.30.505.10:FF:000058">
    <property type="entry name" value="SH2 domain-containing adapter protein D"/>
    <property type="match status" value="1"/>
</dbReference>
<dbReference type="RefSeq" id="XP_037900148.1">
    <property type="nucleotide sequence ID" value="XM_038044220.1"/>
</dbReference>
<feature type="region of interest" description="Disordered" evidence="6">
    <location>
        <begin position="1"/>
        <end position="32"/>
    </location>
</feature>
<name>A0A9C5ZI75_9MUSC</name>
<dbReference type="Pfam" id="PF00017">
    <property type="entry name" value="SH2"/>
    <property type="match status" value="1"/>
</dbReference>
<keyword evidence="8" id="KW-1185">Reference proteome</keyword>
<feature type="region of interest" description="Disordered" evidence="6">
    <location>
        <begin position="940"/>
        <end position="1004"/>
    </location>
</feature>
<feature type="region of interest" description="Disordered" evidence="6">
    <location>
        <begin position="1271"/>
        <end position="1296"/>
    </location>
</feature>
<feature type="compositionally biased region" description="Low complexity" evidence="6">
    <location>
        <begin position="522"/>
        <end position="547"/>
    </location>
</feature>
<feature type="compositionally biased region" description="Low complexity" evidence="6">
    <location>
        <begin position="1201"/>
        <end position="1251"/>
    </location>
</feature>
<evidence type="ECO:0000256" key="5">
    <source>
        <dbReference type="PROSITE-ProRule" id="PRU00191"/>
    </source>
</evidence>
<protein>
    <recommendedName>
        <fullName evidence="4">SH2 domain-containing adapter protein D</fullName>
    </recommendedName>
</protein>
<dbReference type="InterPro" id="IPR036860">
    <property type="entry name" value="SH2_dom_sf"/>
</dbReference>
<feature type="compositionally biased region" description="Polar residues" evidence="6">
    <location>
        <begin position="665"/>
        <end position="689"/>
    </location>
</feature>
<feature type="compositionally biased region" description="Polar residues" evidence="6">
    <location>
        <begin position="966"/>
        <end position="975"/>
    </location>
</feature>
<reference evidence="9" key="1">
    <citation type="submission" date="2025-08" db="UniProtKB">
        <authorList>
            <consortium name="RefSeq"/>
        </authorList>
    </citation>
    <scope>IDENTIFICATION</scope>
    <source>
        <tissue evidence="9">Whole body pupa</tissue>
    </source>
</reference>
<feature type="compositionally biased region" description="Polar residues" evidence="6">
    <location>
        <begin position="1273"/>
        <end position="1294"/>
    </location>
</feature>
<evidence type="ECO:0000256" key="6">
    <source>
        <dbReference type="SAM" id="MobiDB-lite"/>
    </source>
</evidence>
<keyword evidence="1" id="KW-0597">Phosphoprotein</keyword>
<feature type="region of interest" description="Disordered" evidence="6">
    <location>
        <begin position="101"/>
        <end position="140"/>
    </location>
</feature>
<dbReference type="Proteomes" id="UP000092443">
    <property type="component" value="Unplaced"/>
</dbReference>
<dbReference type="CDD" id="cd09945">
    <property type="entry name" value="SH2_SHB_SHD_SHE_SHF_like"/>
    <property type="match status" value="1"/>
</dbReference>
<dbReference type="InterPro" id="IPR051846">
    <property type="entry name" value="SH2_domain_adapters"/>
</dbReference>
<dbReference type="KEGG" id="gfs:119644603"/>
<feature type="compositionally biased region" description="Polar residues" evidence="6">
    <location>
        <begin position="1029"/>
        <end position="1044"/>
    </location>
</feature>
<feature type="compositionally biased region" description="Basic and acidic residues" evidence="6">
    <location>
        <begin position="556"/>
        <end position="572"/>
    </location>
</feature>
<feature type="domain" description="SH2" evidence="7">
    <location>
        <begin position="1558"/>
        <end position="1653"/>
    </location>
</feature>
<proteinExistence type="predicted"/>
<feature type="compositionally biased region" description="Basic residues" evidence="6">
    <location>
        <begin position="118"/>
        <end position="130"/>
    </location>
</feature>
<feature type="compositionally biased region" description="Basic residues" evidence="6">
    <location>
        <begin position="1134"/>
        <end position="1151"/>
    </location>
</feature>
<evidence type="ECO:0000256" key="4">
    <source>
        <dbReference type="ARBA" id="ARBA00074794"/>
    </source>
</evidence>
<feature type="region of interest" description="Disordered" evidence="6">
    <location>
        <begin position="1027"/>
        <end position="1056"/>
    </location>
</feature>
<accession>A0A9C5ZI75</accession>
<dbReference type="InterPro" id="IPR000980">
    <property type="entry name" value="SH2"/>
</dbReference>
<dbReference type="PROSITE" id="PS50001">
    <property type="entry name" value="SH2"/>
    <property type="match status" value="1"/>
</dbReference>
<dbReference type="PANTHER" id="PTHR15127">
    <property type="entry name" value="HEAVYWEIGHT, ISOFORM A"/>
    <property type="match status" value="1"/>
</dbReference>
<evidence type="ECO:0000256" key="1">
    <source>
        <dbReference type="ARBA" id="ARBA00022553"/>
    </source>
</evidence>
<feature type="compositionally biased region" description="Basic residues" evidence="6">
    <location>
        <begin position="502"/>
        <end position="521"/>
    </location>
</feature>
<feature type="compositionally biased region" description="Polar residues" evidence="6">
    <location>
        <begin position="12"/>
        <end position="28"/>
    </location>
</feature>
<feature type="region of interest" description="Disordered" evidence="6">
    <location>
        <begin position="366"/>
        <end position="389"/>
    </location>
</feature>
<feature type="region of interest" description="Disordered" evidence="6">
    <location>
        <begin position="421"/>
        <end position="443"/>
    </location>
</feature>
<dbReference type="GO" id="GO:0001784">
    <property type="term" value="F:phosphotyrosine residue binding"/>
    <property type="evidence" value="ECO:0007669"/>
    <property type="project" value="TreeGrafter"/>
</dbReference>
<evidence type="ECO:0000259" key="7">
    <source>
        <dbReference type="PROSITE" id="PS50001"/>
    </source>
</evidence>
<dbReference type="SUPFAM" id="SSF55550">
    <property type="entry name" value="SH2 domain"/>
    <property type="match status" value="1"/>
</dbReference>
<evidence type="ECO:0000256" key="2">
    <source>
        <dbReference type="ARBA" id="ARBA00022999"/>
    </source>
</evidence>
<organism evidence="8 9">
    <name type="scientific">Glossina fuscipes</name>
    <dbReference type="NCBI Taxonomy" id="7396"/>
    <lineage>
        <taxon>Eukaryota</taxon>
        <taxon>Metazoa</taxon>
        <taxon>Ecdysozoa</taxon>
        <taxon>Arthropoda</taxon>
        <taxon>Hexapoda</taxon>
        <taxon>Insecta</taxon>
        <taxon>Pterygota</taxon>
        <taxon>Neoptera</taxon>
        <taxon>Endopterygota</taxon>
        <taxon>Diptera</taxon>
        <taxon>Brachycera</taxon>
        <taxon>Muscomorpha</taxon>
        <taxon>Hippoboscoidea</taxon>
        <taxon>Glossinidae</taxon>
        <taxon>Glossina</taxon>
    </lineage>
</organism>
<feature type="compositionally biased region" description="Low complexity" evidence="6">
    <location>
        <begin position="976"/>
        <end position="987"/>
    </location>
</feature>
<feature type="compositionally biased region" description="Polar residues" evidence="6">
    <location>
        <begin position="871"/>
        <end position="883"/>
    </location>
</feature>
<feature type="compositionally biased region" description="Pro residues" evidence="6">
    <location>
        <begin position="374"/>
        <end position="383"/>
    </location>
</feature>
<evidence type="ECO:0000256" key="3">
    <source>
        <dbReference type="ARBA" id="ARBA00057390"/>
    </source>
</evidence>
<keyword evidence="2 5" id="KW-0727">SH2 domain</keyword>
<feature type="compositionally biased region" description="Polar residues" evidence="6">
    <location>
        <begin position="992"/>
        <end position="1004"/>
    </location>
</feature>
<evidence type="ECO:0000313" key="8">
    <source>
        <dbReference type="Proteomes" id="UP000092443"/>
    </source>
</evidence>
<dbReference type="PANTHER" id="PTHR15127:SF32">
    <property type="entry name" value="HEAVYWEIGHT, ISOFORM A"/>
    <property type="match status" value="1"/>
</dbReference>
<feature type="region of interest" description="Disordered" evidence="6">
    <location>
        <begin position="496"/>
        <end position="607"/>
    </location>
</feature>
<dbReference type="Gene3D" id="3.30.505.10">
    <property type="entry name" value="SH2 domain"/>
    <property type="match status" value="1"/>
</dbReference>
<comment type="function">
    <text evidence="3">May function as an adapter protein.</text>
</comment>
<feature type="compositionally biased region" description="Acidic residues" evidence="6">
    <location>
        <begin position="699"/>
        <end position="711"/>
    </location>
</feature>
<sequence>MERMWRKVSFGGSRSTKNQSNPTDTVSSAGGFGDPQIVLAVAGSSSATGRRLATSGQMPPLKIMNSGSTIASSVMVAGFDNNEGMAAGGITAAGASTTQFRKSLSQHVLQPRSASAERRRRRRRKSRPRRTGMSCVGGGGDNMSSSGGFYTIKESAEVLTNSHHRYHHRSSRNSHMMMANSAPCGTVMMYPNPNSGREVLSSNPTVGNNNQATTATSANATVPSMAASATTATAPDISLRQRAVAKLRMFNFHLNWDLQMTHCKPCGSGSGGNIITRRLCRNRRREDNELYRSNSFKFERFERKEYMEELADTLQKQIAICDDYSLPVDFVKKRPSSFDPCLAEALPTNPENWTAASPQKEFVNFTEHTEQQQPSPPPPPPAPLSTLPSKAGVVNAHLTALNIADTLGNLPPQVSLSLQIAPPPSTVQSQGPLHHHSTLQQLPGYPSLKLHSQRSQTQHRLPHPQLPFPGIGAITASTQGQTSIIKQASVKIIEGYSDPKDSKRHKKFYHKKAKKRPHKSHQPPTSSQSQQLSTQQQQQQQQHRQQSINTPQQQRPQDHSASKAHHSQDKRSNYSSDSSAPKSSNDDGEDQPSVKVPELNSPDSISDDLVRPLLSQAHRSPRKLIVANAEHSKRNPSPYYYSDLLKAKEPTVTATTEKDSRQKLRQSTASEPPQASQPLTGPYRKSTSLDVPERTEQNTNDEQDDEFDETEATNATVLPRSQDPIPKRYSFTEDGVHIIRCESPSTTTSDESDCSECLKRREWHARALALVRKTCNVQPLNPEYGNICHDSNPETVNCTVYPEALPSMPPHRLFGPAACACVAPSLGDDLEDYFRPRSIFYVHPHGVHECDDCSTQDSKNLNSSKSRLLLDTTNSTRSDNALDSNPALGAVDEDDEMSGRTRQLYETAFDCKIAKSDDDLDEVDRITNHSVLLQLNNGNLPAKVDTRSSKSALGKNRLEGKRLKNSKNQAIQEQASNSGGNNSGSGSPLTVGASNSITVPSTRLNESMPTSISILSNELGNVHLRETQAVDQQNNPTTTSSSQLPMRGYTPSPPSTAPLPMKFPGKHERFFMNSIRSAPNLPSANPAHPRLRDLRLPIHSNLRQQPNSSLATSNENSLADSAYVNPPSSITAHNHNHHHHHQSASSHHHSNAGKPAHSSTRSRSRPRSFVLESGRVLELRKSHASHHHHVSNEGRRPHNYSSTESIATSSSGGSMESLRSSTSEGNRSTSSSESRHSTSLSSHSSESGSSSVAFPLRAPVVIHSKLHILSPISDKSSQEPASELSEQNKTQNASPEDLTTVVAVSDNHNPNQMQNSTGNVENVRPTTQLQMDALKKRRPPANKTLMQLTDEILGSDSGISLHSREDGKPLIGLQKFTLPKLNFPSTDKVNNGDITAVSTISTNSMGLPQDLRDLPFDMPKLRRRKTLQQEACTSGSATSVELGDLPFDMPKLRRRLRANQAEINSLLTHSTESSGISQASSSHSIRDDNKTALKLDSALFRQNLTLNLNESRPSGNKFGSLDLRGVTANKELNLNLNQGFATAVDLIDVSIPLERQGWYHGAITRIEAETTLRPLSEGSFLVRNCESTKQDYSLSLKGAKGFMHMRIQRNETGQYILGQFSRPFDTVPDMIRHFCLNRLPVRGAEHMCLIEPVIAQLL</sequence>
<feature type="region of interest" description="Disordered" evidence="6">
    <location>
        <begin position="1104"/>
        <end position="1168"/>
    </location>
</feature>
<dbReference type="SMART" id="SM00252">
    <property type="entry name" value="SH2"/>
    <property type="match status" value="1"/>
</dbReference>
<feature type="compositionally biased region" description="Polar residues" evidence="6">
    <location>
        <begin position="1104"/>
        <end position="1119"/>
    </location>
</feature>
<feature type="region of interest" description="Disordered" evidence="6">
    <location>
        <begin position="624"/>
        <end position="728"/>
    </location>
</feature>
<evidence type="ECO:0000313" key="9">
    <source>
        <dbReference type="RefSeq" id="XP_037900148.1"/>
    </source>
</evidence>
<dbReference type="GeneID" id="119644603"/>
<feature type="region of interest" description="Disordered" evidence="6">
    <location>
        <begin position="1181"/>
        <end position="1251"/>
    </location>
</feature>
<gene>
    <name evidence="9" type="primary">LOC119644603</name>
</gene>
<feature type="compositionally biased region" description="Low complexity" evidence="6">
    <location>
        <begin position="573"/>
        <end position="583"/>
    </location>
</feature>